<evidence type="ECO:0000256" key="2">
    <source>
        <dbReference type="SAM" id="Phobius"/>
    </source>
</evidence>
<comment type="caution">
    <text evidence="3">The sequence shown here is derived from an EMBL/GenBank/DDBJ whole genome shotgun (WGS) entry which is preliminary data.</text>
</comment>
<dbReference type="EMBL" id="JAKLMC020000006">
    <property type="protein sequence ID" value="KAK5955637.1"/>
    <property type="molecule type" value="Genomic_DNA"/>
</dbReference>
<dbReference type="PANTHER" id="PTHR33604">
    <property type="entry name" value="OSJNBA0004B13.7 PROTEIN"/>
    <property type="match status" value="1"/>
</dbReference>
<keyword evidence="2" id="KW-0812">Transmembrane</keyword>
<evidence type="ECO:0000313" key="3">
    <source>
        <dbReference type="EMBL" id="KAK5955637.1"/>
    </source>
</evidence>
<evidence type="ECO:0000313" key="4">
    <source>
        <dbReference type="Proteomes" id="UP001316803"/>
    </source>
</evidence>
<protein>
    <submittedName>
        <fullName evidence="3">Uncharacterized protein</fullName>
    </submittedName>
</protein>
<proteinExistence type="predicted"/>
<sequence>MALAKRPAAPYDGLKKHDLPLHSQTWQSAPRMRPATIFRKRRLFVALVALVVVYLFIKYLPTDVPSVSQRIDSRTGRSQGRPVVPDLASKKSGDETAGGTLSAKQLYDGPVKFYRLASSLRPHLYNEKEDRDSVLFMLYDLQTAASFTGVACEMALYNKTNVHMGLMTTRDASIEDIMSVSGLKVEDCPIFWHDARPDYNSKSSPARQAVVIKAAVSHMHTTLKPSVVIIDQRQASNTHFKTALQEKLDSVRTPLSIIPNDAHTSMSWITTLDGKGLSLLNQNQIDIIIQPYKQSAGSLIRLLESIKSAHYTGLPLPRITVELPHTIDPFALRYLENFHWPHDSPISQSKLILRRRIDNNKLTPAIATLRTLESFYPPTTPASHVLVLSPDVELSPSYLQYLYYLTLTYKYGNPGLQITSSLTGISLDLPEHTLDNKTPFLTGKEPQSALTLHQSPSAHAALYFGDHWVELQSYASLRLSNDPSLSLTVPNSIESTISPAHPSWLQLSSELLQLRNNYILYPAFADIPGKKLITIHTESTQSPEEFWTEPTRPTPDSIPLLEDSDTSILTGDHEHPDLHANMLPEPTSSTQSVQSLLNLKGRETLPDSKDIPLFSAAGHATDWDMSRTESEAYADKVSLELGGCRSLGERDDEIIGRLEYLFC</sequence>
<name>A0AAN8I5K5_9EURO</name>
<feature type="transmembrane region" description="Helical" evidence="2">
    <location>
        <begin position="43"/>
        <end position="60"/>
    </location>
</feature>
<accession>A0AAN8I5K5</accession>
<keyword evidence="2" id="KW-1133">Transmembrane helix</keyword>
<dbReference type="PANTHER" id="PTHR33604:SF3">
    <property type="entry name" value="OSJNBA0004B13.7 PROTEIN"/>
    <property type="match status" value="1"/>
</dbReference>
<dbReference type="AlphaFoldDB" id="A0AAN8I5K5"/>
<organism evidence="3 4">
    <name type="scientific">Knufia fluminis</name>
    <dbReference type="NCBI Taxonomy" id="191047"/>
    <lineage>
        <taxon>Eukaryota</taxon>
        <taxon>Fungi</taxon>
        <taxon>Dikarya</taxon>
        <taxon>Ascomycota</taxon>
        <taxon>Pezizomycotina</taxon>
        <taxon>Eurotiomycetes</taxon>
        <taxon>Chaetothyriomycetidae</taxon>
        <taxon>Chaetothyriales</taxon>
        <taxon>Trichomeriaceae</taxon>
        <taxon>Knufia</taxon>
    </lineage>
</organism>
<evidence type="ECO:0000256" key="1">
    <source>
        <dbReference type="SAM" id="MobiDB-lite"/>
    </source>
</evidence>
<dbReference type="Proteomes" id="UP001316803">
    <property type="component" value="Unassembled WGS sequence"/>
</dbReference>
<feature type="region of interest" description="Disordered" evidence="1">
    <location>
        <begin position="68"/>
        <end position="99"/>
    </location>
</feature>
<keyword evidence="2" id="KW-0472">Membrane</keyword>
<gene>
    <name evidence="3" type="ORF">OHC33_003278</name>
</gene>
<keyword evidence="4" id="KW-1185">Reference proteome</keyword>
<reference evidence="3 4" key="1">
    <citation type="submission" date="2022-12" db="EMBL/GenBank/DDBJ databases">
        <title>Genomic features and morphological characterization of a novel Knufia sp. strain isolated from spacecraft assembly facility.</title>
        <authorList>
            <person name="Teixeira M."/>
            <person name="Chander A.M."/>
            <person name="Stajich J.E."/>
            <person name="Venkateswaran K."/>
        </authorList>
    </citation>
    <scope>NUCLEOTIDE SEQUENCE [LARGE SCALE GENOMIC DNA]</scope>
    <source>
        <strain evidence="3 4">FJI-L2-BK-P2</strain>
    </source>
</reference>